<gene>
    <name evidence="2" type="ORF">KHLLAP_LOCUS204</name>
</gene>
<dbReference type="InterPro" id="IPR040632">
    <property type="entry name" value="Sulfotransfer_4"/>
</dbReference>
<reference evidence="2" key="1">
    <citation type="submission" date="2023-10" db="EMBL/GenBank/DDBJ databases">
        <authorList>
            <person name="Hackl T."/>
        </authorList>
    </citation>
    <scope>NUCLEOTIDE SEQUENCE</scope>
</reference>
<dbReference type="Gene3D" id="3.40.50.300">
    <property type="entry name" value="P-loop containing nucleotide triphosphate hydrolases"/>
    <property type="match status" value="1"/>
</dbReference>
<dbReference type="InterPro" id="IPR027417">
    <property type="entry name" value="P-loop_NTPase"/>
</dbReference>
<protein>
    <submittedName>
        <fullName evidence="2">Uu.00g025890.m01.CDS01</fullName>
    </submittedName>
</protein>
<dbReference type="EMBL" id="CAUWAG010000003">
    <property type="protein sequence ID" value="CAJ2499736.1"/>
    <property type="molecule type" value="Genomic_DNA"/>
</dbReference>
<evidence type="ECO:0000313" key="3">
    <source>
        <dbReference type="Proteomes" id="UP001295740"/>
    </source>
</evidence>
<dbReference type="Proteomes" id="UP001295740">
    <property type="component" value="Unassembled WGS sequence"/>
</dbReference>
<organism evidence="2 3">
    <name type="scientific">Anthostomella pinea</name>
    <dbReference type="NCBI Taxonomy" id="933095"/>
    <lineage>
        <taxon>Eukaryota</taxon>
        <taxon>Fungi</taxon>
        <taxon>Dikarya</taxon>
        <taxon>Ascomycota</taxon>
        <taxon>Pezizomycotina</taxon>
        <taxon>Sordariomycetes</taxon>
        <taxon>Xylariomycetidae</taxon>
        <taxon>Xylariales</taxon>
        <taxon>Xylariaceae</taxon>
        <taxon>Anthostomella</taxon>
    </lineage>
</organism>
<keyword evidence="3" id="KW-1185">Reference proteome</keyword>
<feature type="region of interest" description="Disordered" evidence="1">
    <location>
        <begin position="1"/>
        <end position="20"/>
    </location>
</feature>
<accession>A0AAI8V8F8</accession>
<sequence length="247" mass="27848">MTTTASEPRPTGRKAPMQVPSLGFSRMGTASMRTASMRAALEQLGYHTHHGFDPQDFPLTSIGWDRVADLKFYPQKSDRKLEKRDLDDLLGSYGAVTDMPCFAFWEELVEFYPEAKVVLVQCDYDSWHGSLVPLLDGLFGGKAVLGYKTIAQCQKTWLGYFHARNQAEILANSRQVYDEHYLSIGKAVPPARLLNFELAYGWEPLCKFLDKDIPDKPFPRINDTKALEEKMMKVTGTRIAAGFVDSP</sequence>
<dbReference type="PANTHER" id="PTHR36978:SF4">
    <property type="entry name" value="P-LOOP CONTAINING NUCLEOSIDE TRIPHOSPHATE HYDROLASE PROTEIN"/>
    <property type="match status" value="1"/>
</dbReference>
<evidence type="ECO:0000256" key="1">
    <source>
        <dbReference type="SAM" id="MobiDB-lite"/>
    </source>
</evidence>
<dbReference type="SUPFAM" id="SSF52540">
    <property type="entry name" value="P-loop containing nucleoside triphosphate hydrolases"/>
    <property type="match status" value="1"/>
</dbReference>
<dbReference type="Pfam" id="PF17784">
    <property type="entry name" value="Sulfotransfer_4"/>
    <property type="match status" value="1"/>
</dbReference>
<name>A0AAI8V8F8_9PEZI</name>
<dbReference type="PANTHER" id="PTHR36978">
    <property type="entry name" value="P-LOOP CONTAINING NUCLEOTIDE TRIPHOSPHATE HYDROLASE"/>
    <property type="match status" value="1"/>
</dbReference>
<evidence type="ECO:0000313" key="2">
    <source>
        <dbReference type="EMBL" id="CAJ2499736.1"/>
    </source>
</evidence>
<comment type="caution">
    <text evidence="2">The sequence shown here is derived from an EMBL/GenBank/DDBJ whole genome shotgun (WGS) entry which is preliminary data.</text>
</comment>
<dbReference type="AlphaFoldDB" id="A0AAI8V8F8"/>
<proteinExistence type="predicted"/>